<keyword evidence="3" id="KW-1185">Reference proteome</keyword>
<keyword evidence="1" id="KW-0472">Membrane</keyword>
<protein>
    <submittedName>
        <fullName evidence="2">Uncharacterized protein</fullName>
    </submittedName>
</protein>
<evidence type="ECO:0000256" key="1">
    <source>
        <dbReference type="SAM" id="Phobius"/>
    </source>
</evidence>
<organism evidence="2 3">
    <name type="scientific">Paraflavitalea soli</name>
    <dbReference type="NCBI Taxonomy" id="2315862"/>
    <lineage>
        <taxon>Bacteria</taxon>
        <taxon>Pseudomonadati</taxon>
        <taxon>Bacteroidota</taxon>
        <taxon>Chitinophagia</taxon>
        <taxon>Chitinophagales</taxon>
        <taxon>Chitinophagaceae</taxon>
        <taxon>Paraflavitalea</taxon>
    </lineage>
</organism>
<dbReference type="EMBL" id="CP032157">
    <property type="protein sequence ID" value="AXY77309.1"/>
    <property type="molecule type" value="Genomic_DNA"/>
</dbReference>
<gene>
    <name evidence="2" type="ORF">D3H65_26465</name>
</gene>
<name>A0A3B7MVR6_9BACT</name>
<evidence type="ECO:0000313" key="3">
    <source>
        <dbReference type="Proteomes" id="UP000263900"/>
    </source>
</evidence>
<dbReference type="OrthoDB" id="9994613at2"/>
<feature type="transmembrane region" description="Helical" evidence="1">
    <location>
        <begin position="86"/>
        <end position="105"/>
    </location>
</feature>
<accession>A0A3B7MVR6</accession>
<dbReference type="RefSeq" id="WP_119053185.1">
    <property type="nucleotide sequence ID" value="NZ_CP032157.1"/>
</dbReference>
<dbReference type="AlphaFoldDB" id="A0A3B7MVR6"/>
<keyword evidence="1" id="KW-1133">Transmembrane helix</keyword>
<dbReference type="KEGG" id="pseg:D3H65_26465"/>
<feature type="transmembrane region" description="Helical" evidence="1">
    <location>
        <begin position="56"/>
        <end position="74"/>
    </location>
</feature>
<evidence type="ECO:0000313" key="2">
    <source>
        <dbReference type="EMBL" id="AXY77309.1"/>
    </source>
</evidence>
<dbReference type="Proteomes" id="UP000263900">
    <property type="component" value="Chromosome"/>
</dbReference>
<proteinExistence type="predicted"/>
<sequence length="110" mass="11942">MTNVETIRLEIDKQIAAGFTADEIRSNLLSQQHHPDDVTAAFKQTNVAARAKSSSGIGVASVLISIYFIFSGIMKMSKYPSGSISYTFGIVMLVVGIGGLIYKLVEISRR</sequence>
<reference evidence="2 3" key="1">
    <citation type="submission" date="2018-09" db="EMBL/GenBank/DDBJ databases">
        <title>Genome sequencing of strain 6GH32-13.</title>
        <authorList>
            <person name="Weon H.-Y."/>
            <person name="Heo J."/>
            <person name="Kwon S.-W."/>
        </authorList>
    </citation>
    <scope>NUCLEOTIDE SEQUENCE [LARGE SCALE GENOMIC DNA]</scope>
    <source>
        <strain evidence="2 3">5GH32-13</strain>
    </source>
</reference>
<keyword evidence="1" id="KW-0812">Transmembrane</keyword>